<gene>
    <name evidence="6" type="ORF">OGH68_16330</name>
</gene>
<evidence type="ECO:0000256" key="4">
    <source>
        <dbReference type="ARBA" id="ARBA00023136"/>
    </source>
</evidence>
<sequence length="446" mass="44323">MNRPLDPRAARRRFVAVTFLFWLPVGLYIPSQVLLLTERGMSLAVVAGLFAVHSVTVSVLELPTGGLSDVVGRRAVLAAAGLLNLSALTVMALGTTVWALAVAMFLMGSGRALSSGPAEAWYVDTVQAHSGPGAELRTGLARGNTASAAALAAGTLLGGALPLLLGLGTDPGARLADATGGLVLPLSVPGLLGAAVGVGYVAYVLTALPEPPRPPATLRGVLRGVPATMLGGLRLGVTEPLVRRVLLTAAAAGAALATVELLTPGRAARLTGAPESGAVLYASLACAGFLCTAVGSHCAPPAARLTGSGEHAVLAALGVSTTGLALLGVTAAWDGGTAPLVLAAVGYGLVYLGLGAAGPNENDLLHRRVDSTVRATALSVKSLALQSVAALTGLVAGSLPIGPLPWLVGATALLLGALLWIRRAKPVPAAAPAVSGLTATESVPGR</sequence>
<feature type="transmembrane region" description="Helical" evidence="5">
    <location>
        <begin position="278"/>
        <end position="300"/>
    </location>
</feature>
<dbReference type="PANTHER" id="PTHR23530">
    <property type="entry name" value="TRANSPORT PROTEIN-RELATED"/>
    <property type="match status" value="1"/>
</dbReference>
<feature type="transmembrane region" description="Helical" evidence="5">
    <location>
        <begin position="312"/>
        <end position="333"/>
    </location>
</feature>
<dbReference type="PANTHER" id="PTHR23530:SF1">
    <property type="entry name" value="PERMEASE, MAJOR FACILITATOR SUPERFAMILY-RELATED"/>
    <property type="match status" value="1"/>
</dbReference>
<feature type="transmembrane region" description="Helical" evidence="5">
    <location>
        <begin position="403"/>
        <end position="421"/>
    </location>
</feature>
<protein>
    <submittedName>
        <fullName evidence="6">MFS transporter</fullName>
    </submittedName>
</protein>
<dbReference type="PROSITE" id="PS00216">
    <property type="entry name" value="SUGAR_TRANSPORT_1"/>
    <property type="match status" value="1"/>
</dbReference>
<feature type="transmembrane region" description="Helical" evidence="5">
    <location>
        <begin position="146"/>
        <end position="167"/>
    </location>
</feature>
<reference evidence="6" key="1">
    <citation type="submission" date="2022-10" db="EMBL/GenBank/DDBJ databases">
        <title>Cytochrome P450 Catalyzes Benzene Ring Formation in the Biosynthesis of Trialkyl-Substituted Aromatic Polyketides.</title>
        <authorList>
            <person name="Zhao E."/>
            <person name="Ge H."/>
        </authorList>
    </citation>
    <scope>NUCLEOTIDE SEQUENCE</scope>
    <source>
        <strain evidence="6">NA0869</strain>
    </source>
</reference>
<feature type="transmembrane region" description="Helical" evidence="5">
    <location>
        <begin position="12"/>
        <end position="29"/>
    </location>
</feature>
<dbReference type="Gene3D" id="1.20.1250.20">
    <property type="entry name" value="MFS general substrate transporter like domains"/>
    <property type="match status" value="1"/>
</dbReference>
<keyword evidence="3 5" id="KW-1133">Transmembrane helix</keyword>
<evidence type="ECO:0000256" key="5">
    <source>
        <dbReference type="SAM" id="Phobius"/>
    </source>
</evidence>
<keyword evidence="4 5" id="KW-0472">Membrane</keyword>
<dbReference type="SUPFAM" id="SSF103473">
    <property type="entry name" value="MFS general substrate transporter"/>
    <property type="match status" value="1"/>
</dbReference>
<dbReference type="InterPro" id="IPR011701">
    <property type="entry name" value="MFS"/>
</dbReference>
<feature type="transmembrane region" description="Helical" evidence="5">
    <location>
        <begin position="339"/>
        <end position="357"/>
    </location>
</feature>
<dbReference type="EMBL" id="CP107567">
    <property type="protein sequence ID" value="UYQ62893.1"/>
    <property type="molecule type" value="Genomic_DNA"/>
</dbReference>
<evidence type="ECO:0000256" key="1">
    <source>
        <dbReference type="ARBA" id="ARBA00004141"/>
    </source>
</evidence>
<evidence type="ECO:0000313" key="7">
    <source>
        <dbReference type="Proteomes" id="UP001163878"/>
    </source>
</evidence>
<dbReference type="InterPro" id="IPR005829">
    <property type="entry name" value="Sugar_transporter_CS"/>
</dbReference>
<evidence type="ECO:0000256" key="3">
    <source>
        <dbReference type="ARBA" id="ARBA00022989"/>
    </source>
</evidence>
<dbReference type="InterPro" id="IPR053160">
    <property type="entry name" value="MFS_DHA3_Transporter"/>
</dbReference>
<accession>A0ABY6I7B4</accession>
<evidence type="ECO:0000313" key="6">
    <source>
        <dbReference type="EMBL" id="UYQ62893.1"/>
    </source>
</evidence>
<keyword evidence="2 5" id="KW-0812">Transmembrane</keyword>
<keyword evidence="7" id="KW-1185">Reference proteome</keyword>
<feature type="transmembrane region" description="Helical" evidence="5">
    <location>
        <begin position="179"/>
        <end position="204"/>
    </location>
</feature>
<name>A0ABY6I7B4_STRPE</name>
<feature type="transmembrane region" description="Helical" evidence="5">
    <location>
        <begin position="41"/>
        <end position="63"/>
    </location>
</feature>
<comment type="subcellular location">
    <subcellularLocation>
        <location evidence="1">Membrane</location>
        <topology evidence="1">Multi-pass membrane protein</topology>
    </subcellularLocation>
</comment>
<dbReference type="InterPro" id="IPR036259">
    <property type="entry name" value="MFS_trans_sf"/>
</dbReference>
<dbReference type="Pfam" id="PF07690">
    <property type="entry name" value="MFS_1"/>
    <property type="match status" value="1"/>
</dbReference>
<dbReference type="Proteomes" id="UP001163878">
    <property type="component" value="Chromosome"/>
</dbReference>
<dbReference type="RefSeq" id="WP_264244744.1">
    <property type="nucleotide sequence ID" value="NZ_CP107567.1"/>
</dbReference>
<organism evidence="6 7">
    <name type="scientific">Streptomyces peucetius</name>
    <dbReference type="NCBI Taxonomy" id="1950"/>
    <lineage>
        <taxon>Bacteria</taxon>
        <taxon>Bacillati</taxon>
        <taxon>Actinomycetota</taxon>
        <taxon>Actinomycetes</taxon>
        <taxon>Kitasatosporales</taxon>
        <taxon>Streptomycetaceae</taxon>
        <taxon>Streptomyces</taxon>
    </lineage>
</organism>
<proteinExistence type="predicted"/>
<evidence type="ECO:0000256" key="2">
    <source>
        <dbReference type="ARBA" id="ARBA00022692"/>
    </source>
</evidence>
<feature type="transmembrane region" description="Helical" evidence="5">
    <location>
        <begin position="75"/>
        <end position="107"/>
    </location>
</feature>
<feature type="transmembrane region" description="Helical" evidence="5">
    <location>
        <begin position="245"/>
        <end position="263"/>
    </location>
</feature>